<protein>
    <submittedName>
        <fullName evidence="2">Uncharacterized protein</fullName>
    </submittedName>
</protein>
<reference evidence="2" key="1">
    <citation type="submission" date="2020-06" db="EMBL/GenBank/DDBJ databases">
        <authorList>
            <person name="Li T."/>
            <person name="Hu X."/>
            <person name="Zhang T."/>
            <person name="Song X."/>
            <person name="Zhang H."/>
            <person name="Dai N."/>
            <person name="Sheng W."/>
            <person name="Hou X."/>
            <person name="Wei L."/>
        </authorList>
    </citation>
    <scope>NUCLEOTIDE SEQUENCE</scope>
    <source>
        <strain evidence="2">G02</strain>
        <tissue evidence="2">Leaf</tissue>
    </source>
</reference>
<dbReference type="AlphaFoldDB" id="A0AAW2NMK0"/>
<comment type="caution">
    <text evidence="2">The sequence shown here is derived from an EMBL/GenBank/DDBJ whole genome shotgun (WGS) entry which is preliminary data.</text>
</comment>
<sequence length="199" mass="21391">MYARIANRTRDNKGTTPAIAAVGTSAQPPSNPPSGGDRTPQRKISENQTSSTLAVPSPTHHIEIASGDVNSTAGAAISRSPTRPEEDSPPQVPLVRKSKGKEIAQGRGDPKKRKLRDSKSSHSSRSSKRSKSSSKTKAKAAAKKVEEENLKLVAELTNWWNEAENSASRKIAEMQGERLAPDWSISAQSSVLRRFVGGI</sequence>
<reference evidence="2" key="2">
    <citation type="journal article" date="2024" name="Plant">
        <title>Genomic evolution and insights into agronomic trait innovations of Sesamum species.</title>
        <authorList>
            <person name="Miao H."/>
            <person name="Wang L."/>
            <person name="Qu L."/>
            <person name="Liu H."/>
            <person name="Sun Y."/>
            <person name="Le M."/>
            <person name="Wang Q."/>
            <person name="Wei S."/>
            <person name="Zheng Y."/>
            <person name="Lin W."/>
            <person name="Duan Y."/>
            <person name="Cao H."/>
            <person name="Xiong S."/>
            <person name="Wang X."/>
            <person name="Wei L."/>
            <person name="Li C."/>
            <person name="Ma Q."/>
            <person name="Ju M."/>
            <person name="Zhao R."/>
            <person name="Li G."/>
            <person name="Mu C."/>
            <person name="Tian Q."/>
            <person name="Mei H."/>
            <person name="Zhang T."/>
            <person name="Gao T."/>
            <person name="Zhang H."/>
        </authorList>
    </citation>
    <scope>NUCLEOTIDE SEQUENCE</scope>
    <source>
        <strain evidence="2">G02</strain>
    </source>
</reference>
<organism evidence="2">
    <name type="scientific">Sesamum radiatum</name>
    <name type="common">Black benniseed</name>
    <dbReference type="NCBI Taxonomy" id="300843"/>
    <lineage>
        <taxon>Eukaryota</taxon>
        <taxon>Viridiplantae</taxon>
        <taxon>Streptophyta</taxon>
        <taxon>Embryophyta</taxon>
        <taxon>Tracheophyta</taxon>
        <taxon>Spermatophyta</taxon>
        <taxon>Magnoliopsida</taxon>
        <taxon>eudicotyledons</taxon>
        <taxon>Gunneridae</taxon>
        <taxon>Pentapetalae</taxon>
        <taxon>asterids</taxon>
        <taxon>lamiids</taxon>
        <taxon>Lamiales</taxon>
        <taxon>Pedaliaceae</taxon>
        <taxon>Sesamum</taxon>
    </lineage>
</organism>
<gene>
    <name evidence="2" type="ORF">Sradi_4340300</name>
</gene>
<evidence type="ECO:0000313" key="2">
    <source>
        <dbReference type="EMBL" id="KAL0345090.1"/>
    </source>
</evidence>
<proteinExistence type="predicted"/>
<feature type="compositionally biased region" description="Basic residues" evidence="1">
    <location>
        <begin position="125"/>
        <end position="142"/>
    </location>
</feature>
<dbReference type="EMBL" id="JACGWJ010000019">
    <property type="protein sequence ID" value="KAL0345090.1"/>
    <property type="molecule type" value="Genomic_DNA"/>
</dbReference>
<feature type="region of interest" description="Disordered" evidence="1">
    <location>
        <begin position="1"/>
        <end position="145"/>
    </location>
</feature>
<accession>A0AAW2NMK0</accession>
<name>A0AAW2NMK0_SESRA</name>
<evidence type="ECO:0000256" key="1">
    <source>
        <dbReference type="SAM" id="MobiDB-lite"/>
    </source>
</evidence>